<gene>
    <name evidence="1" type="ORF">SLEP1_g59561</name>
</gene>
<comment type="caution">
    <text evidence="1">The sequence shown here is derived from an EMBL/GenBank/DDBJ whole genome shotgun (WGS) entry which is preliminary data.</text>
</comment>
<sequence length="43" mass="5009">MVSEPRTREQWDSSLFGCLYEFCGSDSEILKYGISSEILREMD</sequence>
<name>A0AAV5MWA5_9ROSI</name>
<organism evidence="1 2">
    <name type="scientific">Rubroshorea leprosula</name>
    <dbReference type="NCBI Taxonomy" id="152421"/>
    <lineage>
        <taxon>Eukaryota</taxon>
        <taxon>Viridiplantae</taxon>
        <taxon>Streptophyta</taxon>
        <taxon>Embryophyta</taxon>
        <taxon>Tracheophyta</taxon>
        <taxon>Spermatophyta</taxon>
        <taxon>Magnoliopsida</taxon>
        <taxon>eudicotyledons</taxon>
        <taxon>Gunneridae</taxon>
        <taxon>Pentapetalae</taxon>
        <taxon>rosids</taxon>
        <taxon>malvids</taxon>
        <taxon>Malvales</taxon>
        <taxon>Dipterocarpaceae</taxon>
        <taxon>Rubroshorea</taxon>
    </lineage>
</organism>
<proteinExistence type="predicted"/>
<accession>A0AAV5MWA5</accession>
<reference evidence="1 2" key="1">
    <citation type="journal article" date="2021" name="Commun. Biol.">
        <title>The genome of Shorea leprosula (Dipterocarpaceae) highlights the ecological relevance of drought in aseasonal tropical rainforests.</title>
        <authorList>
            <person name="Ng K.K.S."/>
            <person name="Kobayashi M.J."/>
            <person name="Fawcett J.A."/>
            <person name="Hatakeyama M."/>
            <person name="Paape T."/>
            <person name="Ng C.H."/>
            <person name="Ang C.C."/>
            <person name="Tnah L.H."/>
            <person name="Lee C.T."/>
            <person name="Nishiyama T."/>
            <person name="Sese J."/>
            <person name="O'Brien M.J."/>
            <person name="Copetti D."/>
            <person name="Mohd Noor M.I."/>
            <person name="Ong R.C."/>
            <person name="Putra M."/>
            <person name="Sireger I.Z."/>
            <person name="Indrioko S."/>
            <person name="Kosugi Y."/>
            <person name="Izuno A."/>
            <person name="Isagi Y."/>
            <person name="Lee S.L."/>
            <person name="Shimizu K.K."/>
        </authorList>
    </citation>
    <scope>NUCLEOTIDE SEQUENCE [LARGE SCALE GENOMIC DNA]</scope>
    <source>
        <strain evidence="1">214</strain>
    </source>
</reference>
<protein>
    <submittedName>
        <fullName evidence="1">Uncharacterized protein</fullName>
    </submittedName>
</protein>
<evidence type="ECO:0000313" key="1">
    <source>
        <dbReference type="EMBL" id="GKV53011.1"/>
    </source>
</evidence>
<dbReference type="Proteomes" id="UP001054252">
    <property type="component" value="Unassembled WGS sequence"/>
</dbReference>
<dbReference type="AlphaFoldDB" id="A0AAV5MWA5"/>
<dbReference type="EMBL" id="BPVZ01001006">
    <property type="protein sequence ID" value="GKV53011.1"/>
    <property type="molecule type" value="Genomic_DNA"/>
</dbReference>
<keyword evidence="2" id="KW-1185">Reference proteome</keyword>
<evidence type="ECO:0000313" key="2">
    <source>
        <dbReference type="Proteomes" id="UP001054252"/>
    </source>
</evidence>